<proteinExistence type="inferred from homology"/>
<dbReference type="eggNOG" id="COG0057">
    <property type="taxonomic scope" value="Bacteria"/>
</dbReference>
<feature type="active site" description="Nucleophile" evidence="3">
    <location>
        <position position="154"/>
    </location>
</feature>
<dbReference type="FunFam" id="3.30.360.10:FF:000002">
    <property type="entry name" value="Glyceraldehyde-3-phosphate dehydrogenase"/>
    <property type="match status" value="1"/>
</dbReference>
<dbReference type="PANTHER" id="PTHR43148">
    <property type="entry name" value="GLYCERALDEHYDE-3-PHOSPHATE DEHYDROGENASE 2"/>
    <property type="match status" value="1"/>
</dbReference>
<dbReference type="InterPro" id="IPR036291">
    <property type="entry name" value="NAD(P)-bd_dom_sf"/>
</dbReference>
<keyword evidence="11" id="KW-1185">Reference proteome</keyword>
<feature type="binding site" evidence="4">
    <location>
        <begin position="153"/>
        <end position="155"/>
    </location>
    <ligand>
        <name>D-glyceraldehyde 3-phosphate</name>
        <dbReference type="ChEBI" id="CHEBI:59776"/>
    </ligand>
</feature>
<evidence type="ECO:0000259" key="9">
    <source>
        <dbReference type="SMART" id="SM00846"/>
    </source>
</evidence>
<evidence type="ECO:0000256" key="2">
    <source>
        <dbReference type="ARBA" id="ARBA00023002"/>
    </source>
</evidence>
<dbReference type="PIRSF" id="PIRSF000149">
    <property type="entry name" value="GAP_DH"/>
    <property type="match status" value="1"/>
</dbReference>
<dbReference type="NCBIfam" id="TIGR01534">
    <property type="entry name" value="GAPDH-I"/>
    <property type="match status" value="1"/>
</dbReference>
<dbReference type="SMART" id="SM00846">
    <property type="entry name" value="Gp_dh_N"/>
    <property type="match status" value="1"/>
</dbReference>
<feature type="binding site" evidence="4">
    <location>
        <begin position="212"/>
        <end position="213"/>
    </location>
    <ligand>
        <name>D-glyceraldehyde 3-phosphate</name>
        <dbReference type="ChEBI" id="CHEBI:59776"/>
    </ligand>
</feature>
<dbReference type="SUPFAM" id="SSF51735">
    <property type="entry name" value="NAD(P)-binding Rossmann-fold domains"/>
    <property type="match status" value="1"/>
</dbReference>
<dbReference type="GO" id="GO:0006006">
    <property type="term" value="P:glucose metabolic process"/>
    <property type="evidence" value="ECO:0007669"/>
    <property type="project" value="InterPro"/>
</dbReference>
<dbReference type="STRING" id="869210.Marky_1330"/>
<keyword evidence="2 8" id="KW-0560">Oxidoreductase</keyword>
<dbReference type="Pfam" id="PF00044">
    <property type="entry name" value="Gp_dh_N"/>
    <property type="match status" value="1"/>
</dbReference>
<dbReference type="EC" id="1.2.1.-" evidence="8"/>
<feature type="binding site" evidence="5">
    <location>
        <position position="122"/>
    </location>
    <ligand>
        <name>NAD(+)</name>
        <dbReference type="ChEBI" id="CHEBI:57540"/>
    </ligand>
</feature>
<dbReference type="FunFam" id="3.40.50.720:FF:000001">
    <property type="entry name" value="Glyceraldehyde-3-phosphate dehydrogenase"/>
    <property type="match status" value="1"/>
</dbReference>
<dbReference type="InterPro" id="IPR020831">
    <property type="entry name" value="GlycerAld/Erythrose_P_DH"/>
</dbReference>
<dbReference type="InterPro" id="IPR020828">
    <property type="entry name" value="GlycerAld_3-P_DH_NAD(P)-bd"/>
</dbReference>
<dbReference type="EMBL" id="CP002630">
    <property type="protein sequence ID" value="AEB12067.1"/>
    <property type="molecule type" value="Genomic_DNA"/>
</dbReference>
<dbReference type="CDD" id="cd18126">
    <property type="entry name" value="GAPDH_I_C"/>
    <property type="match status" value="1"/>
</dbReference>
<feature type="site" description="Activates thiol group during catalysis" evidence="6">
    <location>
        <position position="181"/>
    </location>
</feature>
<name>F2NLG8_MARHT</name>
<dbReference type="GO" id="GO:0050661">
    <property type="term" value="F:NADP binding"/>
    <property type="evidence" value="ECO:0007669"/>
    <property type="project" value="InterPro"/>
</dbReference>
<evidence type="ECO:0000256" key="7">
    <source>
        <dbReference type="RuleBase" id="RU000397"/>
    </source>
</evidence>
<dbReference type="Gene3D" id="3.40.50.720">
    <property type="entry name" value="NAD(P)-binding Rossmann-like Domain"/>
    <property type="match status" value="1"/>
</dbReference>
<gene>
    <name evidence="10" type="ordered locus">Marky_1330</name>
</gene>
<dbReference type="KEGG" id="mhd:Marky_1330"/>
<feature type="domain" description="Glyceraldehyde 3-phosphate dehydrogenase NAD(P) binding" evidence="9">
    <location>
        <begin position="3"/>
        <end position="154"/>
    </location>
</feature>
<evidence type="ECO:0000256" key="8">
    <source>
        <dbReference type="RuleBase" id="RU361160"/>
    </source>
</evidence>
<accession>F2NLG8</accession>
<keyword evidence="5" id="KW-0547">Nucleotide-binding</keyword>
<evidence type="ECO:0000256" key="3">
    <source>
        <dbReference type="PIRSR" id="PIRSR000149-1"/>
    </source>
</evidence>
<dbReference type="InterPro" id="IPR006424">
    <property type="entry name" value="Glyceraldehyde-3-P_DH_1"/>
</dbReference>
<dbReference type="PRINTS" id="PR00078">
    <property type="entry name" value="G3PDHDRGNASE"/>
</dbReference>
<dbReference type="InterPro" id="IPR020829">
    <property type="entry name" value="GlycerAld_3-P_DH_cat"/>
</dbReference>
<protein>
    <recommendedName>
        <fullName evidence="8">Glyceraldehyde-3-phosphate dehydrogenase</fullName>
        <ecNumber evidence="8">1.2.1.-</ecNumber>
    </recommendedName>
</protein>
<evidence type="ECO:0000256" key="1">
    <source>
        <dbReference type="ARBA" id="ARBA00007406"/>
    </source>
</evidence>
<keyword evidence="5" id="KW-0520">NAD</keyword>
<dbReference type="HOGENOM" id="CLU_030140_0_2_0"/>
<evidence type="ECO:0000256" key="6">
    <source>
        <dbReference type="PIRSR" id="PIRSR000149-4"/>
    </source>
</evidence>
<reference evidence="10 11" key="1">
    <citation type="journal article" date="2012" name="Stand. Genomic Sci.">
        <title>Complete genome sequence of the aerobic, heterotroph Marinithermus hydrothermalis type strain (T1(T)) from a deep-sea hydrothermal vent chimney.</title>
        <authorList>
            <person name="Copeland A."/>
            <person name="Gu W."/>
            <person name="Yasawong M."/>
            <person name="Lapidus A."/>
            <person name="Lucas S."/>
            <person name="Deshpande S."/>
            <person name="Pagani I."/>
            <person name="Tapia R."/>
            <person name="Cheng J.F."/>
            <person name="Goodwin L.A."/>
            <person name="Pitluck S."/>
            <person name="Liolios K."/>
            <person name="Ivanova N."/>
            <person name="Mavromatis K."/>
            <person name="Mikhailova N."/>
            <person name="Pati A."/>
            <person name="Chen A."/>
            <person name="Palaniappan K."/>
            <person name="Land M."/>
            <person name="Pan C."/>
            <person name="Brambilla E.M."/>
            <person name="Rohde M."/>
            <person name="Tindall B.J."/>
            <person name="Sikorski J."/>
            <person name="Goker M."/>
            <person name="Detter J.C."/>
            <person name="Bristow J."/>
            <person name="Eisen J.A."/>
            <person name="Markowitz V."/>
            <person name="Hugenholtz P."/>
            <person name="Kyrpides N.C."/>
            <person name="Klenk H.P."/>
            <person name="Woyke T."/>
        </authorList>
    </citation>
    <scope>NUCLEOTIDE SEQUENCE [LARGE SCALE GENOMIC DNA]</scope>
    <source>
        <strain evidence="11">DSM 14884 / JCM 11576 / T1</strain>
    </source>
</reference>
<dbReference type="GO" id="GO:0016620">
    <property type="term" value="F:oxidoreductase activity, acting on the aldehyde or oxo group of donors, NAD or NADP as acceptor"/>
    <property type="evidence" value="ECO:0007669"/>
    <property type="project" value="InterPro"/>
</dbReference>
<dbReference type="Pfam" id="PF02800">
    <property type="entry name" value="Gp_dh_C"/>
    <property type="match status" value="1"/>
</dbReference>
<evidence type="ECO:0000313" key="10">
    <source>
        <dbReference type="EMBL" id="AEB12067.1"/>
    </source>
</evidence>
<dbReference type="SUPFAM" id="SSF55347">
    <property type="entry name" value="Glyceraldehyde-3-phosphate dehydrogenase-like, C-terminal domain"/>
    <property type="match status" value="1"/>
</dbReference>
<dbReference type="AlphaFoldDB" id="F2NLG8"/>
<dbReference type="CDD" id="cd05214">
    <property type="entry name" value="GAPDH_I_N"/>
    <property type="match status" value="1"/>
</dbReference>
<evidence type="ECO:0000256" key="5">
    <source>
        <dbReference type="PIRSR" id="PIRSR000149-3"/>
    </source>
</evidence>
<dbReference type="GO" id="GO:0051287">
    <property type="term" value="F:NAD binding"/>
    <property type="evidence" value="ECO:0007669"/>
    <property type="project" value="InterPro"/>
</dbReference>
<organism evidence="10 11">
    <name type="scientific">Marinithermus hydrothermalis (strain DSM 14884 / JCM 11576 / T1)</name>
    <dbReference type="NCBI Taxonomy" id="869210"/>
    <lineage>
        <taxon>Bacteria</taxon>
        <taxon>Thermotogati</taxon>
        <taxon>Deinococcota</taxon>
        <taxon>Deinococci</taxon>
        <taxon>Thermales</taxon>
        <taxon>Thermaceae</taxon>
        <taxon>Marinithermus</taxon>
    </lineage>
</organism>
<dbReference type="InterPro" id="IPR020830">
    <property type="entry name" value="GlycerAld_3-P_DH_AS"/>
</dbReference>
<evidence type="ECO:0000256" key="4">
    <source>
        <dbReference type="PIRSR" id="PIRSR000149-2"/>
    </source>
</evidence>
<dbReference type="OrthoDB" id="9803304at2"/>
<feature type="binding site" evidence="5">
    <location>
        <position position="317"/>
    </location>
    <ligand>
        <name>NAD(+)</name>
        <dbReference type="ChEBI" id="CHEBI:57540"/>
    </ligand>
</feature>
<evidence type="ECO:0000313" key="11">
    <source>
        <dbReference type="Proteomes" id="UP000007030"/>
    </source>
</evidence>
<feature type="binding site" evidence="4">
    <location>
        <position position="184"/>
    </location>
    <ligand>
        <name>D-glyceraldehyde 3-phosphate</name>
        <dbReference type="ChEBI" id="CHEBI:59776"/>
    </ligand>
</feature>
<sequence length="340" mass="36686">MEMRVGINGFGRIGRLFLRIAKTHYPDLKVVAVNGTRDAQTLAHLFEYDSVYGKYAGTVEVLDEHTFAVDGEPVRVYRAPTPREVPWEEAGVDLVIEASGRFRDRETAAGHLEAGAKKVIITAPAKGEDITLVHGVNHAAYDPERHHIISAASCTTTALAPVAKVLHEAFGIRQGSLTTVHAYTGDQRIHDGTHKDLRRARAAGENIVPTSTGAAKALGKVLPELEGRMTGVAYRVPTPTVSLLDLILELEGNPDPDAVNTALRKASETELAGVLAVSEKPLVSSDYKGDPHAAIVDGLLTQRIGESLVRIVAWYDNEWGYTVRVAALAAEVARRVPALC</sequence>
<dbReference type="Proteomes" id="UP000007030">
    <property type="component" value="Chromosome"/>
</dbReference>
<comment type="similarity">
    <text evidence="1 7">Belongs to the glyceraldehyde-3-phosphate dehydrogenase family.</text>
</comment>
<feature type="binding site" evidence="5">
    <location>
        <begin position="12"/>
        <end position="13"/>
    </location>
    <ligand>
        <name>NAD(+)</name>
        <dbReference type="ChEBI" id="CHEBI:57540"/>
    </ligand>
</feature>
<feature type="binding site" evidence="4">
    <location>
        <position position="235"/>
    </location>
    <ligand>
        <name>D-glyceraldehyde 3-phosphate</name>
        <dbReference type="ChEBI" id="CHEBI:59776"/>
    </ligand>
</feature>
<dbReference type="PROSITE" id="PS00071">
    <property type="entry name" value="GAPDH"/>
    <property type="match status" value="1"/>
</dbReference>
<dbReference type="Gene3D" id="3.30.360.10">
    <property type="entry name" value="Dihydrodipicolinate Reductase, domain 2"/>
    <property type="match status" value="1"/>
</dbReference>